<feature type="compositionally biased region" description="Basic and acidic residues" evidence="1">
    <location>
        <begin position="93"/>
        <end position="106"/>
    </location>
</feature>
<organism evidence="2 3">
    <name type="scientific">Pontibacter burrus</name>
    <dbReference type="NCBI Taxonomy" id="2704466"/>
    <lineage>
        <taxon>Bacteria</taxon>
        <taxon>Pseudomonadati</taxon>
        <taxon>Bacteroidota</taxon>
        <taxon>Cytophagia</taxon>
        <taxon>Cytophagales</taxon>
        <taxon>Hymenobacteraceae</taxon>
        <taxon>Pontibacter</taxon>
    </lineage>
</organism>
<comment type="caution">
    <text evidence="2">The sequence shown here is derived from an EMBL/GenBank/DDBJ whole genome shotgun (WGS) entry which is preliminary data.</text>
</comment>
<feature type="compositionally biased region" description="Basic and acidic residues" evidence="1">
    <location>
        <begin position="37"/>
        <end position="79"/>
    </location>
</feature>
<reference evidence="2 3" key="1">
    <citation type="submission" date="2020-02" db="EMBL/GenBank/DDBJ databases">
        <authorList>
            <person name="Kim M.K."/>
        </authorList>
    </citation>
    <scope>NUCLEOTIDE SEQUENCE [LARGE SCALE GENOMIC DNA]</scope>
    <source>
        <strain evidence="2 3">BT327</strain>
    </source>
</reference>
<feature type="compositionally biased region" description="Polar residues" evidence="1">
    <location>
        <begin position="80"/>
        <end position="91"/>
    </location>
</feature>
<dbReference type="EMBL" id="JAAGWD010000001">
    <property type="protein sequence ID" value="NEM96642.1"/>
    <property type="molecule type" value="Genomic_DNA"/>
</dbReference>
<proteinExistence type="predicted"/>
<sequence length="127" mass="16597">MRNEQENNYRNRRNPRHEQNAKDRWGKPDPRMGPNYRPEDRRQGYRDPQDDWRAFEDRENRHFQQDNRYRNNYRNERPDWQQQDWDYSRYSQHAHDRWREERDQPPQHHHPRHASERFYQEQRRRNW</sequence>
<gene>
    <name evidence="2" type="ORF">GXP69_02950</name>
</gene>
<dbReference type="Proteomes" id="UP000474777">
    <property type="component" value="Unassembled WGS sequence"/>
</dbReference>
<evidence type="ECO:0000256" key="1">
    <source>
        <dbReference type="SAM" id="MobiDB-lite"/>
    </source>
</evidence>
<accession>A0A6B3LI20</accession>
<feature type="compositionally biased region" description="Basic and acidic residues" evidence="1">
    <location>
        <begin position="16"/>
        <end position="30"/>
    </location>
</feature>
<evidence type="ECO:0000313" key="2">
    <source>
        <dbReference type="EMBL" id="NEM96642.1"/>
    </source>
</evidence>
<evidence type="ECO:0000313" key="3">
    <source>
        <dbReference type="Proteomes" id="UP000474777"/>
    </source>
</evidence>
<protein>
    <submittedName>
        <fullName evidence="2">Uncharacterized protein</fullName>
    </submittedName>
</protein>
<keyword evidence="3" id="KW-1185">Reference proteome</keyword>
<feature type="compositionally biased region" description="Basic and acidic residues" evidence="1">
    <location>
        <begin position="113"/>
        <end position="127"/>
    </location>
</feature>
<dbReference type="RefSeq" id="WP_163912171.1">
    <property type="nucleotide sequence ID" value="NZ_JAAGWD010000001.1"/>
</dbReference>
<feature type="region of interest" description="Disordered" evidence="1">
    <location>
        <begin position="1"/>
        <end position="127"/>
    </location>
</feature>
<dbReference type="AlphaFoldDB" id="A0A6B3LI20"/>
<name>A0A6B3LI20_9BACT</name>